<feature type="transmembrane region" description="Helical" evidence="1">
    <location>
        <begin position="93"/>
        <end position="115"/>
    </location>
</feature>
<keyword evidence="1" id="KW-1133">Transmembrane helix</keyword>
<evidence type="ECO:0000256" key="1">
    <source>
        <dbReference type="SAM" id="Phobius"/>
    </source>
</evidence>
<evidence type="ECO:0000313" key="3">
    <source>
        <dbReference type="Proteomes" id="UP000259465"/>
    </source>
</evidence>
<dbReference type="KEGG" id="crz:D1345_09135"/>
<keyword evidence="1" id="KW-0812">Transmembrane</keyword>
<dbReference type="RefSeq" id="WP_118267289.1">
    <property type="nucleotide sequence ID" value="NZ_CP031968.1"/>
</dbReference>
<evidence type="ECO:0000313" key="2">
    <source>
        <dbReference type="EMBL" id="AXT46340.1"/>
    </source>
</evidence>
<gene>
    <name evidence="2" type="ORF">D1345_09135</name>
</gene>
<sequence>MPHPAAEPLEVTVARLDERFQGFQRTSVQMADDIRRMAESYEKLVESNERISLLEKDVAAHKDSIATLWNKHDALAAAIVERQTEQGQDAKKVLFKLLELALAAVIGGIAAHYGVPPPG</sequence>
<name>A0AAD0RPS6_9NEIS</name>
<dbReference type="AlphaFoldDB" id="A0AAD0RPS6"/>
<proteinExistence type="predicted"/>
<dbReference type="Proteomes" id="UP000259465">
    <property type="component" value="Chromosome"/>
</dbReference>
<dbReference type="EMBL" id="CP031968">
    <property type="protein sequence ID" value="AXT46340.1"/>
    <property type="molecule type" value="Genomic_DNA"/>
</dbReference>
<organism evidence="2 3">
    <name type="scientific">Chromobacterium rhizoryzae</name>
    <dbReference type="NCBI Taxonomy" id="1778675"/>
    <lineage>
        <taxon>Bacteria</taxon>
        <taxon>Pseudomonadati</taxon>
        <taxon>Pseudomonadota</taxon>
        <taxon>Betaproteobacteria</taxon>
        <taxon>Neisseriales</taxon>
        <taxon>Chromobacteriaceae</taxon>
        <taxon>Chromobacterium</taxon>
    </lineage>
</organism>
<protein>
    <submittedName>
        <fullName evidence="2">Uncharacterized protein</fullName>
    </submittedName>
</protein>
<reference evidence="2 3" key="1">
    <citation type="submission" date="2018-08" db="EMBL/GenBank/DDBJ databases">
        <title>Complete genome sequence of JP2-74.</title>
        <authorList>
            <person name="Wu L."/>
        </authorList>
    </citation>
    <scope>NUCLEOTIDE SEQUENCE [LARGE SCALE GENOMIC DNA]</scope>
    <source>
        <strain evidence="2 3">JP2-74</strain>
    </source>
</reference>
<keyword evidence="3" id="KW-1185">Reference proteome</keyword>
<keyword evidence="1" id="KW-0472">Membrane</keyword>
<accession>A0AAD0RPS6</accession>